<accession>A0A392PEV0</accession>
<keyword evidence="1" id="KW-1133">Transmembrane helix</keyword>
<name>A0A392PEV0_9FABA</name>
<protein>
    <submittedName>
        <fullName evidence="2">Uncharacterized protein</fullName>
    </submittedName>
</protein>
<dbReference type="EMBL" id="LXQA010072494">
    <property type="protein sequence ID" value="MCI09395.1"/>
    <property type="molecule type" value="Genomic_DNA"/>
</dbReference>
<sequence>MLLFTATFTEPPVSISPVSSTFTLPPDSILPTFTFDHPDTNPYRPPSWFVWLMIGFSVILVFTVVIAFLQCCCSRRSLPQPPPVVLPHMPMTEIEMQPLLARP</sequence>
<comment type="caution">
    <text evidence="2">The sequence shown here is derived from an EMBL/GenBank/DDBJ whole genome shotgun (WGS) entry which is preliminary data.</text>
</comment>
<evidence type="ECO:0000313" key="3">
    <source>
        <dbReference type="Proteomes" id="UP000265520"/>
    </source>
</evidence>
<organism evidence="2 3">
    <name type="scientific">Trifolium medium</name>
    <dbReference type="NCBI Taxonomy" id="97028"/>
    <lineage>
        <taxon>Eukaryota</taxon>
        <taxon>Viridiplantae</taxon>
        <taxon>Streptophyta</taxon>
        <taxon>Embryophyta</taxon>
        <taxon>Tracheophyta</taxon>
        <taxon>Spermatophyta</taxon>
        <taxon>Magnoliopsida</taxon>
        <taxon>eudicotyledons</taxon>
        <taxon>Gunneridae</taxon>
        <taxon>Pentapetalae</taxon>
        <taxon>rosids</taxon>
        <taxon>fabids</taxon>
        <taxon>Fabales</taxon>
        <taxon>Fabaceae</taxon>
        <taxon>Papilionoideae</taxon>
        <taxon>50 kb inversion clade</taxon>
        <taxon>NPAAA clade</taxon>
        <taxon>Hologalegina</taxon>
        <taxon>IRL clade</taxon>
        <taxon>Trifolieae</taxon>
        <taxon>Trifolium</taxon>
    </lineage>
</organism>
<evidence type="ECO:0000256" key="1">
    <source>
        <dbReference type="SAM" id="Phobius"/>
    </source>
</evidence>
<dbReference type="AlphaFoldDB" id="A0A392PEV0"/>
<keyword evidence="1" id="KW-0812">Transmembrane</keyword>
<keyword evidence="1" id="KW-0472">Membrane</keyword>
<reference evidence="2 3" key="1">
    <citation type="journal article" date="2018" name="Front. Plant Sci.">
        <title>Red Clover (Trifolium pratense) and Zigzag Clover (T. medium) - A Picture of Genomic Similarities and Differences.</title>
        <authorList>
            <person name="Dluhosova J."/>
            <person name="Istvanek J."/>
            <person name="Nedelnik J."/>
            <person name="Repkova J."/>
        </authorList>
    </citation>
    <scope>NUCLEOTIDE SEQUENCE [LARGE SCALE GENOMIC DNA]</scope>
    <source>
        <strain evidence="3">cv. 10/8</strain>
        <tissue evidence="2">Leaf</tissue>
    </source>
</reference>
<evidence type="ECO:0000313" key="2">
    <source>
        <dbReference type="EMBL" id="MCI09395.1"/>
    </source>
</evidence>
<feature type="transmembrane region" description="Helical" evidence="1">
    <location>
        <begin position="48"/>
        <end position="69"/>
    </location>
</feature>
<proteinExistence type="predicted"/>
<keyword evidence="3" id="KW-1185">Reference proteome</keyword>
<dbReference type="Proteomes" id="UP000265520">
    <property type="component" value="Unassembled WGS sequence"/>
</dbReference>